<dbReference type="RefSeq" id="WP_275226886.1">
    <property type="nucleotide sequence ID" value="NZ_JARESE010000010.1"/>
</dbReference>
<dbReference type="EMBL" id="JARESE010000010">
    <property type="protein sequence ID" value="MDE8650807.1"/>
    <property type="molecule type" value="Genomic_DNA"/>
</dbReference>
<gene>
    <name evidence="1" type="ORF">PYV00_03610</name>
</gene>
<evidence type="ECO:0000313" key="1">
    <source>
        <dbReference type="EMBL" id="MDE8650807.1"/>
    </source>
</evidence>
<keyword evidence="2" id="KW-1185">Reference proteome</keyword>
<comment type="caution">
    <text evidence="1">The sequence shown here is derived from an EMBL/GenBank/DDBJ whole genome shotgun (WGS) entry which is preliminary data.</text>
</comment>
<sequence>MIEADADTAFAGLAARLTARAQALARAAIARRLLSHRDEATPWRRAALLWPLFAKG</sequence>
<dbReference type="Proteomes" id="UP001216253">
    <property type="component" value="Unassembled WGS sequence"/>
</dbReference>
<name>A0ABT5WL88_9SPHN</name>
<organism evidence="1 2">
    <name type="scientific">Novosphingobium album</name>
    <name type="common">ex Liu et al. 2023</name>
    <dbReference type="NCBI Taxonomy" id="3031130"/>
    <lineage>
        <taxon>Bacteria</taxon>
        <taxon>Pseudomonadati</taxon>
        <taxon>Pseudomonadota</taxon>
        <taxon>Alphaproteobacteria</taxon>
        <taxon>Sphingomonadales</taxon>
        <taxon>Sphingomonadaceae</taxon>
        <taxon>Novosphingobium</taxon>
    </lineage>
</organism>
<accession>A0ABT5WL88</accession>
<reference evidence="1 2" key="1">
    <citation type="submission" date="2023-03" db="EMBL/GenBank/DDBJ databases">
        <title>NovoSphingobium album sp. nov. isolated from polycyclic aromatic hydrocarbons- and heavy-metal polluted soil.</title>
        <authorList>
            <person name="Liu Z."/>
            <person name="Wang K."/>
        </authorList>
    </citation>
    <scope>NUCLEOTIDE SEQUENCE [LARGE SCALE GENOMIC DNA]</scope>
    <source>
        <strain evidence="1 2">H3SJ31-1</strain>
    </source>
</reference>
<protein>
    <submittedName>
        <fullName evidence="1">Uncharacterized protein</fullName>
    </submittedName>
</protein>
<evidence type="ECO:0000313" key="2">
    <source>
        <dbReference type="Proteomes" id="UP001216253"/>
    </source>
</evidence>
<proteinExistence type="predicted"/>